<name>A0A2G5UII1_9PELO</name>
<dbReference type="AlphaFoldDB" id="A0A2G5UII1"/>
<feature type="region of interest" description="Disordered" evidence="1">
    <location>
        <begin position="25"/>
        <end position="69"/>
    </location>
</feature>
<dbReference type="EMBL" id="PDUG01000003">
    <property type="protein sequence ID" value="PIC39263.1"/>
    <property type="molecule type" value="Genomic_DNA"/>
</dbReference>
<evidence type="ECO:0000313" key="4">
    <source>
        <dbReference type="Proteomes" id="UP000230233"/>
    </source>
</evidence>
<organism evidence="3 4">
    <name type="scientific">Caenorhabditis nigoni</name>
    <dbReference type="NCBI Taxonomy" id="1611254"/>
    <lineage>
        <taxon>Eukaryota</taxon>
        <taxon>Metazoa</taxon>
        <taxon>Ecdysozoa</taxon>
        <taxon>Nematoda</taxon>
        <taxon>Chromadorea</taxon>
        <taxon>Rhabditida</taxon>
        <taxon>Rhabditina</taxon>
        <taxon>Rhabditomorpha</taxon>
        <taxon>Rhabditoidea</taxon>
        <taxon>Rhabditidae</taxon>
        <taxon>Peloderinae</taxon>
        <taxon>Caenorhabditis</taxon>
    </lineage>
</organism>
<protein>
    <submittedName>
        <fullName evidence="3">Uncharacterized protein</fullName>
    </submittedName>
</protein>
<accession>A0A2G5UII1</accession>
<proteinExistence type="predicted"/>
<gene>
    <name evidence="3" type="primary">Cnig_chr_III.g11006</name>
    <name evidence="3" type="ORF">B9Z55_011006</name>
</gene>
<feature type="signal peptide" evidence="2">
    <location>
        <begin position="1"/>
        <end position="26"/>
    </location>
</feature>
<evidence type="ECO:0000256" key="1">
    <source>
        <dbReference type="SAM" id="MobiDB-lite"/>
    </source>
</evidence>
<keyword evidence="2" id="KW-0732">Signal</keyword>
<keyword evidence="4" id="KW-1185">Reference proteome</keyword>
<reference evidence="4" key="1">
    <citation type="submission" date="2017-10" db="EMBL/GenBank/DDBJ databases">
        <title>Rapid genome shrinkage in a self-fertile nematode reveals novel sperm competition proteins.</title>
        <authorList>
            <person name="Yin D."/>
            <person name="Schwarz E.M."/>
            <person name="Thomas C.G."/>
            <person name="Felde R.L."/>
            <person name="Korf I.F."/>
            <person name="Cutter A.D."/>
            <person name="Schartner C.M."/>
            <person name="Ralston E.J."/>
            <person name="Meyer B.J."/>
            <person name="Haag E.S."/>
        </authorList>
    </citation>
    <scope>NUCLEOTIDE SEQUENCE [LARGE SCALE GENOMIC DNA]</scope>
    <source>
        <strain evidence="4">JU1422</strain>
    </source>
</reference>
<feature type="compositionally biased region" description="Pro residues" evidence="1">
    <location>
        <begin position="37"/>
        <end position="69"/>
    </location>
</feature>
<evidence type="ECO:0000313" key="3">
    <source>
        <dbReference type="EMBL" id="PIC39263.1"/>
    </source>
</evidence>
<comment type="caution">
    <text evidence="3">The sequence shown here is derived from an EMBL/GenBank/DDBJ whole genome shotgun (WGS) entry which is preliminary data.</text>
</comment>
<evidence type="ECO:0000256" key="2">
    <source>
        <dbReference type="SAM" id="SignalP"/>
    </source>
</evidence>
<dbReference type="Proteomes" id="UP000230233">
    <property type="component" value="Chromosome III"/>
</dbReference>
<feature type="chain" id="PRO_5013647018" evidence="2">
    <location>
        <begin position="27"/>
        <end position="69"/>
    </location>
</feature>
<sequence>MNFEIKQRMYFKFLTLLLVLCNTVNANPSDSSENKPNAPPNGPPPNVPKPSGPPPSGPPPSGPPPTKIP</sequence>